<dbReference type="SUPFAM" id="SSF56281">
    <property type="entry name" value="Metallo-hydrolase/oxidoreductase"/>
    <property type="match status" value="1"/>
</dbReference>
<name>E1RCU0_SEDSS</name>
<reference evidence="2 3" key="1">
    <citation type="journal article" date="2010" name="Stand. Genomic Sci.">
        <title>Complete genome sequence of Spirochaeta smaragdinae type strain (SEBR 4228).</title>
        <authorList>
            <person name="Mavromatis K."/>
            <person name="Yasawong M."/>
            <person name="Chertkov O."/>
            <person name="Lapidus A."/>
            <person name="Lucas S."/>
            <person name="Nolan M."/>
            <person name="Del Rio T.G."/>
            <person name="Tice H."/>
            <person name="Cheng J.F."/>
            <person name="Pitluck S."/>
            <person name="Liolios K."/>
            <person name="Ivanova N."/>
            <person name="Tapia R."/>
            <person name="Han C."/>
            <person name="Bruce D."/>
            <person name="Goodwin L."/>
            <person name="Pati A."/>
            <person name="Chen A."/>
            <person name="Palaniappan K."/>
            <person name="Land M."/>
            <person name="Hauser L."/>
            <person name="Chang Y.J."/>
            <person name="Jeffries C.D."/>
            <person name="Detter J.C."/>
            <person name="Rohde M."/>
            <person name="Brambilla E."/>
            <person name="Spring S."/>
            <person name="Goker M."/>
            <person name="Sikorski J."/>
            <person name="Woyke T."/>
            <person name="Bristow J."/>
            <person name="Eisen J.A."/>
            <person name="Markowitz V."/>
            <person name="Hugenholtz P."/>
            <person name="Klenk H.P."/>
            <person name="Kyrpides N.C."/>
        </authorList>
    </citation>
    <scope>NUCLEOTIDE SEQUENCE [LARGE SCALE GENOMIC DNA]</scope>
    <source>
        <strain evidence="3">DSM 11293 / JCM 15392 / SEBR 4228</strain>
    </source>
</reference>
<proteinExistence type="predicted"/>
<dbReference type="Proteomes" id="UP000002318">
    <property type="component" value="Chromosome"/>
</dbReference>
<dbReference type="InterPro" id="IPR001279">
    <property type="entry name" value="Metallo-B-lactamas"/>
</dbReference>
<protein>
    <submittedName>
        <fullName evidence="2">Metal dependent hydrolase</fullName>
    </submittedName>
</protein>
<dbReference type="EMBL" id="CP002116">
    <property type="protein sequence ID" value="ADK80170.1"/>
    <property type="molecule type" value="Genomic_DNA"/>
</dbReference>
<dbReference type="KEGG" id="ssm:Spirs_1037"/>
<dbReference type="OrthoDB" id="9805728at2"/>
<accession>E1RCU0</accession>
<sequence>MSLTLTWLGHASFLVFGSKTVYIDPWKIEGEPHDADVILISHSHYDHFSIDDIKALRRDNTEIVASADVVEELGYGMAVKPGDSVTVSGSIAITAVPAYNLEKEFHPREKQWLGFILSMEGKKVYYAGDTDLIEEMGGLDGIDLALLPVGGTFTMDAEEAAKAAKAIAPSMVVPYHWGDIVGTRKDAQRFLKSISCKGTLLKNEESITL</sequence>
<dbReference type="AlphaFoldDB" id="E1RCU0"/>
<keyword evidence="2" id="KW-0378">Hydrolase</keyword>
<dbReference type="RefSeq" id="WP_013253634.1">
    <property type="nucleotide sequence ID" value="NC_014364.1"/>
</dbReference>
<dbReference type="HOGENOM" id="CLU_070010_0_1_12"/>
<dbReference type="SMART" id="SM00849">
    <property type="entry name" value="Lactamase_B"/>
    <property type="match status" value="1"/>
</dbReference>
<dbReference type="InterPro" id="IPR050114">
    <property type="entry name" value="UPF0173_UPF0282_UlaG_hydrolase"/>
</dbReference>
<keyword evidence="3" id="KW-1185">Reference proteome</keyword>
<evidence type="ECO:0000313" key="2">
    <source>
        <dbReference type="EMBL" id="ADK80170.1"/>
    </source>
</evidence>
<evidence type="ECO:0000259" key="1">
    <source>
        <dbReference type="SMART" id="SM00849"/>
    </source>
</evidence>
<dbReference type="GO" id="GO:0016787">
    <property type="term" value="F:hydrolase activity"/>
    <property type="evidence" value="ECO:0007669"/>
    <property type="project" value="UniProtKB-KW"/>
</dbReference>
<gene>
    <name evidence="2" type="ordered locus">Spirs_1037</name>
</gene>
<feature type="domain" description="Metallo-beta-lactamase" evidence="1">
    <location>
        <begin position="9"/>
        <end position="176"/>
    </location>
</feature>
<organism evidence="2 3">
    <name type="scientific">Sediminispirochaeta smaragdinae (strain DSM 11293 / JCM 15392 / SEBR 4228)</name>
    <name type="common">Spirochaeta smaragdinae</name>
    <dbReference type="NCBI Taxonomy" id="573413"/>
    <lineage>
        <taxon>Bacteria</taxon>
        <taxon>Pseudomonadati</taxon>
        <taxon>Spirochaetota</taxon>
        <taxon>Spirochaetia</taxon>
        <taxon>Spirochaetales</taxon>
        <taxon>Spirochaetaceae</taxon>
        <taxon>Sediminispirochaeta</taxon>
    </lineage>
</organism>
<dbReference type="eggNOG" id="COG2220">
    <property type="taxonomic scope" value="Bacteria"/>
</dbReference>
<dbReference type="PANTHER" id="PTHR43546:SF8">
    <property type="entry name" value="METALLO-BETA-LACTAMASE DOMAIN-CONTAINING PROTEIN"/>
    <property type="match status" value="1"/>
</dbReference>
<dbReference type="Pfam" id="PF13483">
    <property type="entry name" value="Lactamase_B_3"/>
    <property type="match status" value="1"/>
</dbReference>
<dbReference type="PANTHER" id="PTHR43546">
    <property type="entry name" value="UPF0173 METAL-DEPENDENT HYDROLASE MJ1163-RELATED"/>
    <property type="match status" value="1"/>
</dbReference>
<dbReference type="Gene3D" id="3.60.15.10">
    <property type="entry name" value="Ribonuclease Z/Hydroxyacylglutathione hydrolase-like"/>
    <property type="match status" value="1"/>
</dbReference>
<dbReference type="InterPro" id="IPR036866">
    <property type="entry name" value="RibonucZ/Hydroxyglut_hydro"/>
</dbReference>
<evidence type="ECO:0000313" key="3">
    <source>
        <dbReference type="Proteomes" id="UP000002318"/>
    </source>
</evidence>